<name>A0A317W244_9EURO</name>
<feature type="compositionally biased region" description="Acidic residues" evidence="1">
    <location>
        <begin position="139"/>
        <end position="155"/>
    </location>
</feature>
<dbReference type="RefSeq" id="XP_025398537.1">
    <property type="nucleotide sequence ID" value="XM_025541834.1"/>
</dbReference>
<keyword evidence="3" id="KW-1185">Reference proteome</keyword>
<proteinExistence type="predicted"/>
<feature type="compositionally biased region" description="Pro residues" evidence="1">
    <location>
        <begin position="461"/>
        <end position="478"/>
    </location>
</feature>
<feature type="region of interest" description="Disordered" evidence="1">
    <location>
        <begin position="99"/>
        <end position="170"/>
    </location>
</feature>
<protein>
    <submittedName>
        <fullName evidence="2">Uncharacterized protein</fullName>
    </submittedName>
</protein>
<organism evidence="2 3">
    <name type="scientific">Aspergillus heteromorphus CBS 117.55</name>
    <dbReference type="NCBI Taxonomy" id="1448321"/>
    <lineage>
        <taxon>Eukaryota</taxon>
        <taxon>Fungi</taxon>
        <taxon>Dikarya</taxon>
        <taxon>Ascomycota</taxon>
        <taxon>Pezizomycotina</taxon>
        <taxon>Eurotiomycetes</taxon>
        <taxon>Eurotiomycetidae</taxon>
        <taxon>Eurotiales</taxon>
        <taxon>Aspergillaceae</taxon>
        <taxon>Aspergillus</taxon>
        <taxon>Aspergillus subgen. Circumdati</taxon>
    </lineage>
</organism>
<dbReference type="Proteomes" id="UP000247233">
    <property type="component" value="Unassembled WGS sequence"/>
</dbReference>
<feature type="region of interest" description="Disordered" evidence="1">
    <location>
        <begin position="446"/>
        <end position="493"/>
    </location>
</feature>
<sequence length="523" mass="57833">MCINTYHHYTGCGHIESFTLDMCRGMITGLRRTGSTFPCIDASNTHNLLPESSTAVCECRFEAPEDIPVIAERPYTPLEGLEGQARIIVDSVRMVFTQKKSDSESDVYSEGTERKEVDPQPHGPVPLSVIQSVAGHGDENEDKEMSESSQEDDDDQHSSEYASESEAEMCSSQPLYPEILALDTPCPVRQGSSWLAPPSPTSTASVITNPYDEEECILSHPENIEPPGLDNCRVIEIMSPRDPDTPKVPALLTPHPRRTLSRASSFFGPQSTPVNSHQKVMTFLTQPVEPLLESKTLKPFLLNSHFPPKYGTHGPAKGMVWDETGSLVNPHKPPPAVATPVSPMPLRCGASLCPILQSPKARQEFTFPQTPLHVDSIPETPPCAPPRPKFHDPSSFSSQFWAGKVSVFPSSPLRQINNTPFVGLPSFPQYPNSINGSSTQYCAANDFFNPPNTQSTVNPQTPMPIRPHPPNPNPLPIRPDPKNPRNLRPINWDDPSSFADDYWGSPEWRRDPANIVPPHLRPW</sequence>
<dbReference type="OrthoDB" id="4511119at2759"/>
<evidence type="ECO:0000313" key="3">
    <source>
        <dbReference type="Proteomes" id="UP000247233"/>
    </source>
</evidence>
<evidence type="ECO:0000256" key="1">
    <source>
        <dbReference type="SAM" id="MobiDB-lite"/>
    </source>
</evidence>
<dbReference type="EMBL" id="MSFL01000016">
    <property type="protein sequence ID" value="PWY79317.1"/>
    <property type="molecule type" value="Genomic_DNA"/>
</dbReference>
<gene>
    <name evidence="2" type="ORF">BO70DRAFT_353628</name>
</gene>
<feature type="compositionally biased region" description="Low complexity" evidence="1">
    <location>
        <begin position="159"/>
        <end position="170"/>
    </location>
</feature>
<evidence type="ECO:0000313" key="2">
    <source>
        <dbReference type="EMBL" id="PWY79317.1"/>
    </source>
</evidence>
<dbReference type="VEuPathDB" id="FungiDB:BO70DRAFT_353628"/>
<feature type="compositionally biased region" description="Polar residues" evidence="1">
    <location>
        <begin position="450"/>
        <end position="460"/>
    </location>
</feature>
<reference evidence="2 3" key="1">
    <citation type="submission" date="2016-12" db="EMBL/GenBank/DDBJ databases">
        <title>The genomes of Aspergillus section Nigri reveals drivers in fungal speciation.</title>
        <authorList>
            <consortium name="DOE Joint Genome Institute"/>
            <person name="Vesth T.C."/>
            <person name="Nybo J."/>
            <person name="Theobald S."/>
            <person name="Brandl J."/>
            <person name="Frisvad J.C."/>
            <person name="Nielsen K.F."/>
            <person name="Lyhne E.K."/>
            <person name="Kogle M.E."/>
            <person name="Kuo A."/>
            <person name="Riley R."/>
            <person name="Clum A."/>
            <person name="Nolan M."/>
            <person name="Lipzen A."/>
            <person name="Salamov A."/>
            <person name="Henrissat B."/>
            <person name="Wiebenga A."/>
            <person name="De Vries R.P."/>
            <person name="Grigoriev I.V."/>
            <person name="Mortensen U.H."/>
            <person name="Andersen M.R."/>
            <person name="Baker S.E."/>
        </authorList>
    </citation>
    <scope>NUCLEOTIDE SEQUENCE [LARGE SCALE GENOMIC DNA]</scope>
    <source>
        <strain evidence="2 3">CBS 117.55</strain>
    </source>
</reference>
<accession>A0A317W244</accession>
<comment type="caution">
    <text evidence="2">The sequence shown here is derived from an EMBL/GenBank/DDBJ whole genome shotgun (WGS) entry which is preliminary data.</text>
</comment>
<dbReference type="AlphaFoldDB" id="A0A317W244"/>
<dbReference type="GeneID" id="37064071"/>